<comment type="caution">
    <text evidence="2">The sequence shown here is derived from an EMBL/GenBank/DDBJ whole genome shotgun (WGS) entry which is preliminary data.</text>
</comment>
<dbReference type="Proteomes" id="UP000703038">
    <property type="component" value="Unassembled WGS sequence"/>
</dbReference>
<dbReference type="InterPro" id="IPR036388">
    <property type="entry name" value="WH-like_DNA-bd_sf"/>
</dbReference>
<evidence type="ECO:0000313" key="3">
    <source>
        <dbReference type="Proteomes" id="UP000703038"/>
    </source>
</evidence>
<feature type="domain" description="HTH marR-type" evidence="1">
    <location>
        <begin position="25"/>
        <end position="161"/>
    </location>
</feature>
<evidence type="ECO:0000313" key="2">
    <source>
        <dbReference type="EMBL" id="MBM7416825.1"/>
    </source>
</evidence>
<gene>
    <name evidence="2" type="ORF">JOE42_003558</name>
</gene>
<organism evidence="2 3">
    <name type="scientific">Rhodococcoides corynebacterioides</name>
    <dbReference type="NCBI Taxonomy" id="53972"/>
    <lineage>
        <taxon>Bacteria</taxon>
        <taxon>Bacillati</taxon>
        <taxon>Actinomycetota</taxon>
        <taxon>Actinomycetes</taxon>
        <taxon>Mycobacteriales</taxon>
        <taxon>Nocardiaceae</taxon>
        <taxon>Rhodococcoides</taxon>
    </lineage>
</organism>
<evidence type="ECO:0000259" key="1">
    <source>
        <dbReference type="PROSITE" id="PS50995"/>
    </source>
</evidence>
<keyword evidence="2" id="KW-0238">DNA-binding</keyword>
<dbReference type="InterPro" id="IPR039422">
    <property type="entry name" value="MarR/SlyA-like"/>
</dbReference>
<sequence>MVVHSARPVESHTAAPPVAWLNEAEARAWRAFIDADYRLMDTLNRDLHTREGLTLAEYRILVRLNEAPDGSLRMSLLADGVLSSRSRLTHQIRRMQEQGLVVRDTCDEDGRGVLAVITDDGRARLAAAAPSHVAAVRRCLIDLLTADELAMMAEVFEKVDRRLLTGDH</sequence>
<dbReference type="PROSITE" id="PS50995">
    <property type="entry name" value="HTH_MARR_2"/>
    <property type="match status" value="1"/>
</dbReference>
<reference evidence="2 3" key="1">
    <citation type="submission" date="2021-01" db="EMBL/GenBank/DDBJ databases">
        <title>Genomics of switchgrass bacterial isolates.</title>
        <authorList>
            <person name="Shade A."/>
        </authorList>
    </citation>
    <scope>NUCLEOTIDE SEQUENCE [LARGE SCALE GENOMIC DNA]</scope>
    <source>
        <strain evidence="2 3">PvP111</strain>
    </source>
</reference>
<dbReference type="EMBL" id="JAFBBK010000001">
    <property type="protein sequence ID" value="MBM7416825.1"/>
    <property type="molecule type" value="Genomic_DNA"/>
</dbReference>
<keyword evidence="3" id="KW-1185">Reference proteome</keyword>
<accession>A0ABS2KYY5</accession>
<dbReference type="Pfam" id="PF12802">
    <property type="entry name" value="MarR_2"/>
    <property type="match status" value="1"/>
</dbReference>
<dbReference type="PANTHER" id="PTHR33164">
    <property type="entry name" value="TRANSCRIPTIONAL REGULATOR, MARR FAMILY"/>
    <property type="match status" value="1"/>
</dbReference>
<dbReference type="InterPro" id="IPR000835">
    <property type="entry name" value="HTH_MarR-typ"/>
</dbReference>
<dbReference type="SMART" id="SM00347">
    <property type="entry name" value="HTH_MARR"/>
    <property type="match status" value="1"/>
</dbReference>
<dbReference type="PANTHER" id="PTHR33164:SF99">
    <property type="entry name" value="MARR FAMILY REGULATORY PROTEIN"/>
    <property type="match status" value="1"/>
</dbReference>
<proteinExistence type="predicted"/>
<dbReference type="GO" id="GO:0003677">
    <property type="term" value="F:DNA binding"/>
    <property type="evidence" value="ECO:0007669"/>
    <property type="project" value="UniProtKB-KW"/>
</dbReference>
<dbReference type="SUPFAM" id="SSF46785">
    <property type="entry name" value="Winged helix' DNA-binding domain"/>
    <property type="match status" value="1"/>
</dbReference>
<dbReference type="RefSeq" id="WP_204869542.1">
    <property type="nucleotide sequence ID" value="NZ_JAFBBK010000001.1"/>
</dbReference>
<dbReference type="Gene3D" id="1.10.10.10">
    <property type="entry name" value="Winged helix-like DNA-binding domain superfamily/Winged helix DNA-binding domain"/>
    <property type="match status" value="1"/>
</dbReference>
<protein>
    <submittedName>
        <fullName evidence="2">DNA-binding MarR family transcriptional regulator</fullName>
    </submittedName>
</protein>
<name>A0ABS2KYY5_9NOCA</name>
<dbReference type="InterPro" id="IPR036390">
    <property type="entry name" value="WH_DNA-bd_sf"/>
</dbReference>